<keyword evidence="3" id="KW-0472">Membrane</keyword>
<dbReference type="GO" id="GO:0006081">
    <property type="term" value="P:aldehyde metabolic process"/>
    <property type="evidence" value="ECO:0007669"/>
    <property type="project" value="InterPro"/>
</dbReference>
<dbReference type="Proteomes" id="UP000015453">
    <property type="component" value="Unassembled WGS sequence"/>
</dbReference>
<keyword evidence="6" id="KW-1185">Reference proteome</keyword>
<dbReference type="GO" id="GO:0004029">
    <property type="term" value="F:aldehyde dehydrogenase (NAD+) activity"/>
    <property type="evidence" value="ECO:0007669"/>
    <property type="project" value="TreeGrafter"/>
</dbReference>
<feature type="transmembrane region" description="Helical" evidence="3">
    <location>
        <begin position="107"/>
        <end position="126"/>
    </location>
</feature>
<keyword evidence="2" id="KW-0560">Oxidoreductase</keyword>
<dbReference type="InterPro" id="IPR016163">
    <property type="entry name" value="Ald_DH_C"/>
</dbReference>
<evidence type="ECO:0000256" key="2">
    <source>
        <dbReference type="ARBA" id="ARBA00023002"/>
    </source>
</evidence>
<feature type="domain" description="Aldehyde dehydrogenase" evidence="4">
    <location>
        <begin position="14"/>
        <end position="84"/>
    </location>
</feature>
<dbReference type="Gene3D" id="3.40.309.10">
    <property type="entry name" value="Aldehyde Dehydrogenase, Chain A, domain 2"/>
    <property type="match status" value="1"/>
</dbReference>
<dbReference type="GO" id="GO:0005737">
    <property type="term" value="C:cytoplasm"/>
    <property type="evidence" value="ECO:0007669"/>
    <property type="project" value="TreeGrafter"/>
</dbReference>
<evidence type="ECO:0000259" key="4">
    <source>
        <dbReference type="Pfam" id="PF00171"/>
    </source>
</evidence>
<dbReference type="PANTHER" id="PTHR43570">
    <property type="entry name" value="ALDEHYDE DEHYDROGENASE"/>
    <property type="match status" value="1"/>
</dbReference>
<reference evidence="5 6" key="1">
    <citation type="journal article" date="2013" name="BMC Genomics">
        <title>The miniature genome of a carnivorous plant Genlisea aurea contains a low number of genes and short non-coding sequences.</title>
        <authorList>
            <person name="Leushkin E.V."/>
            <person name="Sutormin R.A."/>
            <person name="Nabieva E.R."/>
            <person name="Penin A.A."/>
            <person name="Kondrashov A.S."/>
            <person name="Logacheva M.D."/>
        </authorList>
    </citation>
    <scope>NUCLEOTIDE SEQUENCE [LARGE SCALE GENOMIC DNA]</scope>
</reference>
<evidence type="ECO:0000313" key="6">
    <source>
        <dbReference type="Proteomes" id="UP000015453"/>
    </source>
</evidence>
<name>S8BYZ7_9LAMI</name>
<dbReference type="OrthoDB" id="440325at2759"/>
<comment type="similarity">
    <text evidence="1">Belongs to the aldehyde dehydrogenase family.</text>
</comment>
<dbReference type="AlphaFoldDB" id="S8BYZ7"/>
<protein>
    <submittedName>
        <fullName evidence="5">Aldehyde dehydrogenase</fullName>
    </submittedName>
</protein>
<dbReference type="SUPFAM" id="SSF53720">
    <property type="entry name" value="ALDH-like"/>
    <property type="match status" value="1"/>
</dbReference>
<dbReference type="InterPro" id="IPR012394">
    <property type="entry name" value="Aldehyde_DH_NAD(P)"/>
</dbReference>
<evidence type="ECO:0000256" key="3">
    <source>
        <dbReference type="SAM" id="Phobius"/>
    </source>
</evidence>
<keyword evidence="3" id="KW-0812">Transmembrane</keyword>
<feature type="non-terminal residue" evidence="5">
    <location>
        <position position="1"/>
    </location>
</feature>
<evidence type="ECO:0000256" key="1">
    <source>
        <dbReference type="ARBA" id="ARBA00009986"/>
    </source>
</evidence>
<dbReference type="PANTHER" id="PTHR43570:SF17">
    <property type="entry name" value="ALDEHYDE DEHYDROGENASE FAMILY 3 MEMBER F1"/>
    <property type="match status" value="1"/>
</dbReference>
<evidence type="ECO:0000313" key="5">
    <source>
        <dbReference type="EMBL" id="EPS57351.1"/>
    </source>
</evidence>
<organism evidence="5 6">
    <name type="scientific">Genlisea aurea</name>
    <dbReference type="NCBI Taxonomy" id="192259"/>
    <lineage>
        <taxon>Eukaryota</taxon>
        <taxon>Viridiplantae</taxon>
        <taxon>Streptophyta</taxon>
        <taxon>Embryophyta</taxon>
        <taxon>Tracheophyta</taxon>
        <taxon>Spermatophyta</taxon>
        <taxon>Magnoliopsida</taxon>
        <taxon>eudicotyledons</taxon>
        <taxon>Gunneridae</taxon>
        <taxon>Pentapetalae</taxon>
        <taxon>asterids</taxon>
        <taxon>lamiids</taxon>
        <taxon>Lamiales</taxon>
        <taxon>Lentibulariaceae</taxon>
        <taxon>Genlisea</taxon>
    </lineage>
</organism>
<dbReference type="Gene3D" id="3.40.605.10">
    <property type="entry name" value="Aldehyde Dehydrogenase, Chain A, domain 1"/>
    <property type="match status" value="1"/>
</dbReference>
<dbReference type="Pfam" id="PF00171">
    <property type="entry name" value="Aldedh"/>
    <property type="match status" value="1"/>
</dbReference>
<gene>
    <name evidence="5" type="ORF">M569_17466</name>
</gene>
<proteinExistence type="inferred from homology"/>
<keyword evidence="3" id="KW-1133">Transmembrane helix</keyword>
<sequence>VERIEESTEFISSRPKPLAIYAFTESRKLKEKILKETSSGSVTFNDTLIQFICDGLPFGGVGGSGFGRYHGRYSFEAFSHEKSVLHRSLKMEMEARYPPWNDFKMEFIRLAYGFDYLGILLLMLGLRR</sequence>
<comment type="caution">
    <text evidence="5">The sequence shown here is derived from an EMBL/GenBank/DDBJ whole genome shotgun (WGS) entry which is preliminary data.</text>
</comment>
<accession>S8BYZ7</accession>
<dbReference type="InterPro" id="IPR016161">
    <property type="entry name" value="Ald_DH/histidinol_DH"/>
</dbReference>
<dbReference type="InterPro" id="IPR015590">
    <property type="entry name" value="Aldehyde_DH_dom"/>
</dbReference>
<dbReference type="EMBL" id="AUSU01010322">
    <property type="protein sequence ID" value="EPS57351.1"/>
    <property type="molecule type" value="Genomic_DNA"/>
</dbReference>
<dbReference type="InterPro" id="IPR016162">
    <property type="entry name" value="Ald_DH_N"/>
</dbReference>